<evidence type="ECO:0000256" key="2">
    <source>
        <dbReference type="ARBA" id="ARBA00023002"/>
    </source>
</evidence>
<dbReference type="InterPro" id="IPR006139">
    <property type="entry name" value="D-isomer_2_OHA_DH_cat_dom"/>
</dbReference>
<dbReference type="HOGENOM" id="CLU_019796_1_3_5"/>
<evidence type="ECO:0000256" key="3">
    <source>
        <dbReference type="ARBA" id="ARBA00023027"/>
    </source>
</evidence>
<evidence type="ECO:0000313" key="8">
    <source>
        <dbReference type="Proteomes" id="UP000031643"/>
    </source>
</evidence>
<name>A0A0A8K145_9HYPH</name>
<dbReference type="InterPro" id="IPR036291">
    <property type="entry name" value="NAD(P)-bd_dom_sf"/>
</dbReference>
<dbReference type="EMBL" id="AP014648">
    <property type="protein sequence ID" value="BAQ15714.1"/>
    <property type="molecule type" value="Genomic_DNA"/>
</dbReference>
<dbReference type="AlphaFoldDB" id="A0A0A8K145"/>
<dbReference type="GO" id="GO:0016618">
    <property type="term" value="F:hydroxypyruvate reductase [NAD(P)H] activity"/>
    <property type="evidence" value="ECO:0007669"/>
    <property type="project" value="TreeGrafter"/>
</dbReference>
<evidence type="ECO:0000259" key="6">
    <source>
        <dbReference type="Pfam" id="PF02826"/>
    </source>
</evidence>
<dbReference type="InterPro" id="IPR050223">
    <property type="entry name" value="D-isomer_2-hydroxyacid_DH"/>
</dbReference>
<dbReference type="EC" id="1.1.1.95" evidence="7"/>
<comment type="similarity">
    <text evidence="1 4">Belongs to the D-isomer specific 2-hydroxyacid dehydrogenase family.</text>
</comment>
<dbReference type="CDD" id="cd12172">
    <property type="entry name" value="PGDH_like_2"/>
    <property type="match status" value="1"/>
</dbReference>
<dbReference type="Pfam" id="PF02826">
    <property type="entry name" value="2-Hacid_dh_C"/>
    <property type="match status" value="1"/>
</dbReference>
<dbReference type="FunFam" id="3.40.50.720:FF:000203">
    <property type="entry name" value="D-3-phosphoglycerate dehydrogenase (SerA)"/>
    <property type="match status" value="1"/>
</dbReference>
<keyword evidence="8" id="KW-1185">Reference proteome</keyword>
<dbReference type="SUPFAM" id="SSF52283">
    <property type="entry name" value="Formate/glycerate dehydrogenase catalytic domain-like"/>
    <property type="match status" value="1"/>
</dbReference>
<organism evidence="7 8">
    <name type="scientific">Methyloceanibacter caenitepidi</name>
    <dbReference type="NCBI Taxonomy" id="1384459"/>
    <lineage>
        <taxon>Bacteria</taxon>
        <taxon>Pseudomonadati</taxon>
        <taxon>Pseudomonadota</taxon>
        <taxon>Alphaproteobacteria</taxon>
        <taxon>Hyphomicrobiales</taxon>
        <taxon>Hyphomicrobiaceae</taxon>
        <taxon>Methyloceanibacter</taxon>
    </lineage>
</organism>
<dbReference type="GO" id="GO:0030267">
    <property type="term" value="F:glyoxylate reductase (NADPH) activity"/>
    <property type="evidence" value="ECO:0007669"/>
    <property type="project" value="TreeGrafter"/>
</dbReference>
<proteinExistence type="inferred from homology"/>
<dbReference type="Pfam" id="PF00389">
    <property type="entry name" value="2-Hacid_dh"/>
    <property type="match status" value="1"/>
</dbReference>
<dbReference type="PANTHER" id="PTHR10996:SF283">
    <property type="entry name" value="GLYOXYLATE_HYDROXYPYRUVATE REDUCTASE B"/>
    <property type="match status" value="1"/>
</dbReference>
<dbReference type="GO" id="GO:0004617">
    <property type="term" value="F:phosphoglycerate dehydrogenase activity"/>
    <property type="evidence" value="ECO:0007669"/>
    <property type="project" value="UniProtKB-EC"/>
</dbReference>
<dbReference type="Gene3D" id="3.40.50.720">
    <property type="entry name" value="NAD(P)-binding Rossmann-like Domain"/>
    <property type="match status" value="2"/>
</dbReference>
<evidence type="ECO:0000256" key="1">
    <source>
        <dbReference type="ARBA" id="ARBA00005854"/>
    </source>
</evidence>
<accession>A0A0A8K145</accession>
<dbReference type="SUPFAM" id="SSF51735">
    <property type="entry name" value="NAD(P)-binding Rossmann-fold domains"/>
    <property type="match status" value="1"/>
</dbReference>
<sequence>MYRALVTCHHLQRYFEDFRPFYEAAGVEPILPTIEGQQLDAAAMREAIVGVDAVIAGDDEIDASVLEAGKSSQLKAVIKWGIGTDSIDKAKAAELGIPVYNTPGTFANEVADLALSLLLNVLRQTHHMHNSVREGGWRKVPGRSLAGMTAGVIGLGSIGQAIAKRTVAFGMETIGYDVREIDQETLSALGVMQVDLPALFAQSDAILVACELTPESRHLLRDETFAQMKEGVYIVNVSRGPLIHEAALCRALESGKVAGAGLDVFEVEPLPQTSALHGFDTAVFSTHNGSNTIEAVARVNAMTTDILLHVLGLKDLDFTPNRVA</sequence>
<gene>
    <name evidence="7" type="ORF">GL4_0244</name>
</gene>
<dbReference type="PROSITE" id="PS00065">
    <property type="entry name" value="D_2_HYDROXYACID_DH_1"/>
    <property type="match status" value="1"/>
</dbReference>
<feature type="domain" description="D-isomer specific 2-hydroxyacid dehydrogenase NAD-binding" evidence="6">
    <location>
        <begin position="115"/>
        <end position="289"/>
    </location>
</feature>
<dbReference type="InterPro" id="IPR006140">
    <property type="entry name" value="D-isomer_DH_NAD-bd"/>
</dbReference>
<dbReference type="KEGG" id="mcg:GL4_0244"/>
<protein>
    <submittedName>
        <fullName evidence="7">D-3-phosphoglycerate dehydrogenase</fullName>
        <ecNumber evidence="7">1.1.1.95</ecNumber>
    </submittedName>
</protein>
<dbReference type="GO" id="GO:0051287">
    <property type="term" value="F:NAD binding"/>
    <property type="evidence" value="ECO:0007669"/>
    <property type="project" value="InterPro"/>
</dbReference>
<dbReference type="InterPro" id="IPR029752">
    <property type="entry name" value="D-isomer_DH_CS1"/>
</dbReference>
<dbReference type="PANTHER" id="PTHR10996">
    <property type="entry name" value="2-HYDROXYACID DEHYDROGENASE-RELATED"/>
    <property type="match status" value="1"/>
</dbReference>
<evidence type="ECO:0000313" key="7">
    <source>
        <dbReference type="EMBL" id="BAQ15714.1"/>
    </source>
</evidence>
<dbReference type="STRING" id="1384459.GL4_0244"/>
<dbReference type="RefSeq" id="WP_045363658.1">
    <property type="nucleotide sequence ID" value="NZ_AP014648.1"/>
</dbReference>
<evidence type="ECO:0000259" key="5">
    <source>
        <dbReference type="Pfam" id="PF00389"/>
    </source>
</evidence>
<reference evidence="7 8" key="1">
    <citation type="submission" date="2014-09" db="EMBL/GenBank/DDBJ databases">
        <title>Genome sequencing of Methyloceanibacter caenitepidi Gela4.</title>
        <authorList>
            <person name="Takeuchi M."/>
            <person name="Susumu S."/>
            <person name="Kamagata Y."/>
            <person name="Oshima K."/>
            <person name="Hattori M."/>
            <person name="Iwasaki W."/>
        </authorList>
    </citation>
    <scope>NUCLEOTIDE SEQUENCE [LARGE SCALE GENOMIC DNA]</scope>
    <source>
        <strain evidence="7 8">Gela4</strain>
    </source>
</reference>
<evidence type="ECO:0000256" key="4">
    <source>
        <dbReference type="RuleBase" id="RU003719"/>
    </source>
</evidence>
<feature type="domain" description="D-isomer specific 2-hydroxyacid dehydrogenase catalytic" evidence="5">
    <location>
        <begin position="38"/>
        <end position="305"/>
    </location>
</feature>
<dbReference type="OrthoDB" id="9793626at2"/>
<dbReference type="GO" id="GO:0005829">
    <property type="term" value="C:cytosol"/>
    <property type="evidence" value="ECO:0007669"/>
    <property type="project" value="TreeGrafter"/>
</dbReference>
<keyword evidence="3" id="KW-0520">NAD</keyword>
<keyword evidence="2 4" id="KW-0560">Oxidoreductase</keyword>
<dbReference type="Proteomes" id="UP000031643">
    <property type="component" value="Chromosome"/>
</dbReference>